<protein>
    <submittedName>
        <fullName evidence="1">Histidine phosphatase family protein</fullName>
        <ecNumber evidence="1">3.1.3.-</ecNumber>
    </submittedName>
</protein>
<dbReference type="SUPFAM" id="SSF53254">
    <property type="entry name" value="Phosphoglycerate mutase-like"/>
    <property type="match status" value="1"/>
</dbReference>
<dbReference type="PROSITE" id="PS00175">
    <property type="entry name" value="PG_MUTASE"/>
    <property type="match status" value="1"/>
</dbReference>
<dbReference type="CDD" id="cd07067">
    <property type="entry name" value="HP_PGM_like"/>
    <property type="match status" value="1"/>
</dbReference>
<dbReference type="EMBL" id="JAYGGQ010000002">
    <property type="protein sequence ID" value="MEA5454137.1"/>
    <property type="molecule type" value="Genomic_DNA"/>
</dbReference>
<organism evidence="1 2">
    <name type="scientific">Sinomonas terricola</name>
    <dbReference type="NCBI Taxonomy" id="3110330"/>
    <lineage>
        <taxon>Bacteria</taxon>
        <taxon>Bacillati</taxon>
        <taxon>Actinomycetota</taxon>
        <taxon>Actinomycetes</taxon>
        <taxon>Micrococcales</taxon>
        <taxon>Micrococcaceae</taxon>
        <taxon>Sinomonas</taxon>
    </lineage>
</organism>
<dbReference type="GO" id="GO:0016787">
    <property type="term" value="F:hydrolase activity"/>
    <property type="evidence" value="ECO:0007669"/>
    <property type="project" value="UniProtKB-KW"/>
</dbReference>
<evidence type="ECO:0000313" key="2">
    <source>
        <dbReference type="Proteomes" id="UP001304769"/>
    </source>
</evidence>
<dbReference type="Pfam" id="PF00300">
    <property type="entry name" value="His_Phos_1"/>
    <property type="match status" value="1"/>
</dbReference>
<name>A0ABU5T3L5_9MICC</name>
<dbReference type="InterPro" id="IPR029033">
    <property type="entry name" value="His_PPase_superfam"/>
</dbReference>
<dbReference type="PANTHER" id="PTHR48100">
    <property type="entry name" value="BROAD-SPECIFICITY PHOSPHATASE YOR283W-RELATED"/>
    <property type="match status" value="1"/>
</dbReference>
<dbReference type="InterPro" id="IPR050275">
    <property type="entry name" value="PGM_Phosphatase"/>
</dbReference>
<dbReference type="Gene3D" id="3.40.50.1240">
    <property type="entry name" value="Phosphoglycerate mutase-like"/>
    <property type="match status" value="1"/>
</dbReference>
<proteinExistence type="predicted"/>
<sequence>MRILLIRHGQTPCNITGELDTAFPGAGLTELGHSQAAALPRAFTEHRIAAIYASKLVRTQLTGAPLAAAHGHTIAVVDGLEEISAGDLEMRSDPPSRDAYVGCLLAWIDGDLARRMPGGSNGREFLARFDAALAEIARAHAPEETAVAFSHGAAIRVYTAIRGGLDAAAGAQLQIMNTGGALLEGGPSEGWRLAAWYTEPIGGAGLEGFSARDVTGAKSLAETVEEDA</sequence>
<reference evidence="1 2" key="1">
    <citation type="submission" date="2023-12" db="EMBL/GenBank/DDBJ databases">
        <title>Sinomonas terricola sp. nov, isolated from litchi orchard soil in Guangdong, PR China.</title>
        <authorList>
            <person name="Jiaxin W."/>
            <person name="Yang Z."/>
            <person name="Honghui Z."/>
        </authorList>
    </citation>
    <scope>NUCLEOTIDE SEQUENCE [LARGE SCALE GENOMIC DNA]</scope>
    <source>
        <strain evidence="1 2">JGH33</strain>
    </source>
</reference>
<evidence type="ECO:0000313" key="1">
    <source>
        <dbReference type="EMBL" id="MEA5454137.1"/>
    </source>
</evidence>
<dbReference type="InterPro" id="IPR001345">
    <property type="entry name" value="PG/BPGM_mutase_AS"/>
</dbReference>
<dbReference type="InterPro" id="IPR013078">
    <property type="entry name" value="His_Pase_superF_clade-1"/>
</dbReference>
<keyword evidence="2" id="KW-1185">Reference proteome</keyword>
<comment type="caution">
    <text evidence="1">The sequence shown here is derived from an EMBL/GenBank/DDBJ whole genome shotgun (WGS) entry which is preliminary data.</text>
</comment>
<keyword evidence="1" id="KW-0378">Hydrolase</keyword>
<dbReference type="Proteomes" id="UP001304769">
    <property type="component" value="Unassembled WGS sequence"/>
</dbReference>
<dbReference type="RefSeq" id="WP_323277921.1">
    <property type="nucleotide sequence ID" value="NZ_JAYGGQ010000002.1"/>
</dbReference>
<dbReference type="PANTHER" id="PTHR48100:SF58">
    <property type="entry name" value="PE-PGRS FAMILY PROTEIN PE_PGRS11"/>
    <property type="match status" value="1"/>
</dbReference>
<dbReference type="EC" id="3.1.3.-" evidence="1"/>
<gene>
    <name evidence="1" type="ORF">SPF06_05305</name>
</gene>
<dbReference type="SMART" id="SM00855">
    <property type="entry name" value="PGAM"/>
    <property type="match status" value="1"/>
</dbReference>
<accession>A0ABU5T3L5</accession>